<dbReference type="KEGG" id="char:105890850"/>
<dbReference type="OrthoDB" id="241340at2759"/>
<evidence type="ECO:0000256" key="4">
    <source>
        <dbReference type="ARBA" id="ARBA00022679"/>
    </source>
</evidence>
<keyword evidence="5" id="KW-0949">S-adenosyl-L-methionine</keyword>
<dbReference type="RefSeq" id="XP_012672394.2">
    <property type="nucleotide sequence ID" value="XM_012816940.3"/>
</dbReference>
<feature type="domain" description="TARBP1" evidence="14">
    <location>
        <begin position="231"/>
        <end position="365"/>
    </location>
</feature>
<keyword evidence="6" id="KW-0694">RNA-binding</keyword>
<dbReference type="InterPro" id="IPR016024">
    <property type="entry name" value="ARM-type_fold"/>
</dbReference>
<evidence type="ECO:0000256" key="5">
    <source>
        <dbReference type="ARBA" id="ARBA00022691"/>
    </source>
</evidence>
<comment type="subunit">
    <text evidence="2">Monomer and homodimer.</text>
</comment>
<comment type="catalytic activity">
    <reaction evidence="8">
        <text>guanosine(18) in tRNA + S-adenosyl-L-methionine = 2'-O-methylguanosine(18) in tRNA + S-adenosyl-L-homocysteine + H(+)</text>
        <dbReference type="Rhea" id="RHEA:20077"/>
        <dbReference type="Rhea" id="RHEA-COMP:10190"/>
        <dbReference type="Rhea" id="RHEA-COMP:10192"/>
        <dbReference type="ChEBI" id="CHEBI:15378"/>
        <dbReference type="ChEBI" id="CHEBI:57856"/>
        <dbReference type="ChEBI" id="CHEBI:59789"/>
        <dbReference type="ChEBI" id="CHEBI:74269"/>
        <dbReference type="ChEBI" id="CHEBI:74445"/>
        <dbReference type="EC" id="2.1.1.34"/>
    </reaction>
    <physiologicalReaction direction="left-to-right" evidence="8">
        <dbReference type="Rhea" id="RHEA:20078"/>
    </physiologicalReaction>
</comment>
<evidence type="ECO:0000259" key="13">
    <source>
        <dbReference type="Pfam" id="PF00588"/>
    </source>
</evidence>
<dbReference type="InterPro" id="IPR001537">
    <property type="entry name" value="SpoU_MeTrfase"/>
</dbReference>
<dbReference type="SUPFAM" id="SSF48371">
    <property type="entry name" value="ARM repeat"/>
    <property type="match status" value="1"/>
</dbReference>
<evidence type="ECO:0000256" key="12">
    <source>
        <dbReference type="ARBA" id="ARBA00093656"/>
    </source>
</evidence>
<dbReference type="InterPro" id="IPR044748">
    <property type="entry name" value="Trm3/TARBP1_C"/>
</dbReference>
<evidence type="ECO:0000256" key="1">
    <source>
        <dbReference type="ARBA" id="ARBA00007228"/>
    </source>
</evidence>
<dbReference type="PANTHER" id="PTHR12029">
    <property type="entry name" value="RNA METHYLTRANSFERASE"/>
    <property type="match status" value="1"/>
</dbReference>
<evidence type="ECO:0000256" key="3">
    <source>
        <dbReference type="ARBA" id="ARBA00022603"/>
    </source>
</evidence>
<evidence type="ECO:0000256" key="8">
    <source>
        <dbReference type="ARBA" id="ARBA00093266"/>
    </source>
</evidence>
<dbReference type="Pfam" id="PF25050">
    <property type="entry name" value="TARBP1"/>
    <property type="match status" value="1"/>
</dbReference>
<evidence type="ECO:0000256" key="2">
    <source>
        <dbReference type="ARBA" id="ARBA00011407"/>
    </source>
</evidence>
<comment type="function">
    <text evidence="9">S-adenosyl-L-methionine-dependent 2'-O-ribose methyltransferase that catalyzes the formation of 2'-O-methylguanosine at position 18 (Gm18) in a subset of tRNA. Selectively mediates Gm18 methylation of tRNAGln-TTG/CTG and tRNASer-TGA/GCT. Gm18 modification can enhance the stability of modified tRNAs.</text>
</comment>
<keyword evidence="4" id="KW-0808">Transferase</keyword>
<keyword evidence="7" id="KW-0007">Acetylation</keyword>
<dbReference type="InterPro" id="IPR025806">
    <property type="entry name" value="TARBP1"/>
</dbReference>
<accession>A0A6P3VI74</accession>
<protein>
    <recommendedName>
        <fullName evidence="11">tRNA (guanosine(18)-2'-O)-methyltransferase TARBP1</fullName>
        <ecNumber evidence="10">2.1.1.34</ecNumber>
    </recommendedName>
    <alternativeName>
        <fullName evidence="12">TAR RNA-binding protein 1</fullName>
    </alternativeName>
</protein>
<gene>
    <name evidence="16" type="primary">tarbp1</name>
</gene>
<evidence type="ECO:0000256" key="11">
    <source>
        <dbReference type="ARBA" id="ARBA00093636"/>
    </source>
</evidence>
<organism evidence="15 16">
    <name type="scientific">Clupea harengus</name>
    <name type="common">Atlantic herring</name>
    <dbReference type="NCBI Taxonomy" id="7950"/>
    <lineage>
        <taxon>Eukaryota</taxon>
        <taxon>Metazoa</taxon>
        <taxon>Chordata</taxon>
        <taxon>Craniata</taxon>
        <taxon>Vertebrata</taxon>
        <taxon>Euteleostomi</taxon>
        <taxon>Actinopterygii</taxon>
        <taxon>Neopterygii</taxon>
        <taxon>Teleostei</taxon>
        <taxon>Clupei</taxon>
        <taxon>Clupeiformes</taxon>
        <taxon>Clupeoidei</taxon>
        <taxon>Clupeidae</taxon>
        <taxon>Clupea</taxon>
    </lineage>
</organism>
<dbReference type="GO" id="GO:0003723">
    <property type="term" value="F:RNA binding"/>
    <property type="evidence" value="ECO:0007669"/>
    <property type="project" value="UniProtKB-KW"/>
</dbReference>
<name>A0A6P3VI74_CLUHA</name>
<dbReference type="CDD" id="cd18091">
    <property type="entry name" value="SpoU-like_TRM3-like"/>
    <property type="match status" value="1"/>
</dbReference>
<evidence type="ECO:0000256" key="9">
    <source>
        <dbReference type="ARBA" id="ARBA00093361"/>
    </source>
</evidence>
<dbReference type="GO" id="GO:0030488">
    <property type="term" value="P:tRNA methylation"/>
    <property type="evidence" value="ECO:0007669"/>
    <property type="project" value="InterPro"/>
</dbReference>
<dbReference type="Gene3D" id="3.40.1280.10">
    <property type="match status" value="1"/>
</dbReference>
<dbReference type="GeneID" id="105890850"/>
<feature type="domain" description="tRNA/rRNA methyltransferase SpoU type" evidence="13">
    <location>
        <begin position="1453"/>
        <end position="1594"/>
    </location>
</feature>
<dbReference type="PROSITE" id="PS51624">
    <property type="entry name" value="SAM_MT_TRMH_2"/>
    <property type="match status" value="1"/>
</dbReference>
<dbReference type="PANTHER" id="PTHR12029:SF11">
    <property type="entry name" value="METHYLTRANSFERASE TARBP1-RELATED"/>
    <property type="match status" value="1"/>
</dbReference>
<dbReference type="SUPFAM" id="SSF75217">
    <property type="entry name" value="alpha/beta knot"/>
    <property type="match status" value="1"/>
</dbReference>
<dbReference type="Proteomes" id="UP000515152">
    <property type="component" value="Chromosome 13"/>
</dbReference>
<evidence type="ECO:0000313" key="15">
    <source>
        <dbReference type="Proteomes" id="UP000515152"/>
    </source>
</evidence>
<evidence type="ECO:0000256" key="6">
    <source>
        <dbReference type="ARBA" id="ARBA00022884"/>
    </source>
</evidence>
<evidence type="ECO:0000259" key="14">
    <source>
        <dbReference type="Pfam" id="PF25050"/>
    </source>
</evidence>
<dbReference type="InterPro" id="IPR029026">
    <property type="entry name" value="tRNA_m1G_MTases_N"/>
</dbReference>
<dbReference type="InterPro" id="IPR056921">
    <property type="entry name" value="TARBP1_dom"/>
</dbReference>
<dbReference type="Pfam" id="PF00588">
    <property type="entry name" value="SpoU_methylase"/>
    <property type="match status" value="1"/>
</dbReference>
<keyword evidence="15" id="KW-1185">Reference proteome</keyword>
<dbReference type="FunFam" id="3.40.1280.10:FF:000010">
    <property type="entry name" value="probable methyltransferase TARBP1"/>
    <property type="match status" value="1"/>
</dbReference>
<dbReference type="EC" id="2.1.1.34" evidence="10"/>
<dbReference type="GO" id="GO:0141100">
    <property type="term" value="F:tRNA (guanine(18)-2'-O)-methyltransferase activity"/>
    <property type="evidence" value="ECO:0007669"/>
    <property type="project" value="UniProtKB-EC"/>
</dbReference>
<comment type="similarity">
    <text evidence="1">Belongs to the class IV-like SAM-binding methyltransferase superfamily. RNA methyltransferase TrmH family.</text>
</comment>
<evidence type="ECO:0000256" key="7">
    <source>
        <dbReference type="ARBA" id="ARBA00022990"/>
    </source>
</evidence>
<dbReference type="InterPro" id="IPR029028">
    <property type="entry name" value="Alpha/beta_knot_MTases"/>
</dbReference>
<proteinExistence type="inferred from homology"/>
<evidence type="ECO:0000256" key="10">
    <source>
        <dbReference type="ARBA" id="ARBA00093594"/>
    </source>
</evidence>
<dbReference type="CTD" id="6894"/>
<dbReference type="InterPro" id="IPR045330">
    <property type="entry name" value="TRM3/TARBP1"/>
</dbReference>
<reference evidence="16" key="1">
    <citation type="submission" date="2025-08" db="UniProtKB">
        <authorList>
            <consortium name="RefSeq"/>
        </authorList>
    </citation>
    <scope>IDENTIFICATION</scope>
</reference>
<keyword evidence="3 16" id="KW-0489">Methyltransferase</keyword>
<sequence>MSSLLINEILTNCTYTDKILESFIWPIDSLPDLERIEAVNILIEACNVRGSEENRDKLSPGVRALLWDRCIPLLRQISENGLHKNEPGLKALHALCRLLSSCLALLCDSGEVEKLTMITLPVFQNLEGEDCTQSKGQFDIDVAVEVLAVLLPSLTSDLELLVKLTSCILSAVKVLSDDRVSKILVRVLFTLLNCVNDRSRTDILQRLWLDLCTWHESEKNMTVTARTLLCLIAVSDYLFTPSEMSLLHDRHNYLSDPRLSQSFWVIIQSGLTHRDNVARKRALYLLKKCVALSEAENMEFLASSDGEMCFFRWTPSKSQVLQKFWQDYVLVMETLEENQIHVVRPVLNRLNTLIETTASGKKDAALVHPSWLLCVYQRMFHSENKAVMKEGVHHLLELELLKCPVFALAFSQFIVGPFMDVLSDSTLYHRSTNQIIGECPEVGLKLQDFLVNFFGSLPEEHKGSVLLQLIQRMGSRHWCAVPLLFLSQALARLLPSPLLGPDGLQALREVLRCTMITHQVQLRGAAQCFLLHSALCWTDVQAVTLEEVFSFLVHFRYDESLCRGTALWKEVCDWFANNKGKFRSAMGKSGTMTPQEAELTSAATEVEVASLQSYTQHRLEAFLTVPASTEQTDSLPDSGEAELLSLAILLSADVEESPGRDGGTQETLERLLLPLLDVLRRLSTSLYLPLRKSDKSLQLLLRLLKLRRSRTGTDPETNADDCVAATVSALVLTVVEPVQNFIARRLTGELQEVCDVERAGLYLAVLRELLQEFSGVPWYHGNMQQSFLPGLSAGSLRTLSEPSEQVPSVRGQVQRAVAMAVLSLLCEVARGKVFNASLSLGSLREHFYRPEHLNQALLKPVATASDVDDSPLLRDWGRVAAHFIGDQWTCLSFLQQVAVPVTPLEAPGLRAALQAAVEALSLLPSDLVLPVLDFMASVLPQMAVCEENHCVEAVALSWKVVQGLSSNAHDFWPALQAFVRLAFHRAALDLIPEQAPMLTTTIQQIGCELMELSEVKSGVFNTLISHCCRTWLPSDPGSEARDDARFSSALTHLDILKEACLHGPVFRRDQRLIQEVQVYVEQLGDQCAANLAITRDEQFPRVCVLAFLSRLQPSNELHQALLEKLVLQLVEKDKGIAKSKARYYSNSLQHRIRNRVWQTLLLLLPKLRREFVVGTLLGYAFEAGFSSNQASVKYLIEWAMVLMLYHNPSHMDHFWACFSGDQEKTKTSICTFLSVLVHMSILLPRLEDQTGQWRKALEVILLWCFSHNFSVRLYALLALKRVWGLEGPRAAAEGVPGGADALGGLATIIQACLNQAEAMQNTGNAMKNWSRIQEHFFFSAFHPLRDYSVETIFYSFPRLSELSDDEWIPPWKFEKMAVFSADSSLPVRNPVPDLSQMHPGDWIQQDKGELEPEDRWTEVQKKITAWRLSFHEQEPQLAAQQRALRLGKLTSALLVVASLIDKPTNLGGLCRTCEIFGASALVLDSLRHVSDKQFQALSVSSELWLPLLEVKPADLSAFLQGKKTEGYCIVGVEQTANSQSLQDYKFPEKTLLLLGNEKEGIPANLLQLLDVCVEIPQQGVIRSLNVHVSAALLVWEYTRQHLQPTQ</sequence>
<evidence type="ECO:0000313" key="16">
    <source>
        <dbReference type="RefSeq" id="XP_012672394.2"/>
    </source>
</evidence>